<sequence>MSDYNGLRPGEILADASVADFISSLGLGIARAQQALDTNSIEQLDSFIQPIPGLGGKTLIEMGFSPAFYHYQHADITCSMNLHLRVEESTGVDFGINGAYNNAETSNDDSESSSSSSSSGSRSETRNREASLQITARSAGEVRINDSRVAVSGPDLDSRLSSLVDGLAGNADITAVAFERNETPINPTTDASPRQVIVSPNAVAFRAFGYAGGVIRIASNSDTTFVANPDTSLAVTRSNSVGNYARKVKTAFTDAGYSVTHWPPGEAIHEVLFDIDRNAIRADQRDELQETAQMLARAGLPFRLVGHADAPASPGYNLALSQRRVDEVRRQLIANGVDPAQITASVAEGEAAANPGGAEGIPHDQAHRRVQILLDVDLLVIQGANGQVISGVEPDRRDHSEPASNGWIHTFDANDMSGVNGKQVTAEGRSWTLSGAAVEGLAADSPQAFAKNLANSINADSDSQISASAGGAVCNLARRSDPVQLHLISTSSRDLRMTSSESITISEQFANSSSERETTRRTGNSTVAFGATLDVRHARQFELDVTGNSSISARLVSIPAPPEFLDTIRSYLRD</sequence>
<feature type="domain" description="OmpA-like" evidence="6">
    <location>
        <begin position="260"/>
        <end position="378"/>
    </location>
</feature>
<accession>A0A1H1UCH7</accession>
<dbReference type="OrthoDB" id="9814546at2"/>
<dbReference type="SUPFAM" id="SSF103088">
    <property type="entry name" value="OmpA-like"/>
    <property type="match status" value="1"/>
</dbReference>
<evidence type="ECO:0000256" key="1">
    <source>
        <dbReference type="ARBA" id="ARBA00004442"/>
    </source>
</evidence>
<keyword evidence="2 4" id="KW-0472">Membrane</keyword>
<comment type="subcellular location">
    <subcellularLocation>
        <location evidence="1">Cell outer membrane</location>
    </subcellularLocation>
</comment>
<gene>
    <name evidence="7" type="ORF">SAMN05216271_2514</name>
</gene>
<dbReference type="CDD" id="cd07185">
    <property type="entry name" value="OmpA_C-like"/>
    <property type="match status" value="1"/>
</dbReference>
<evidence type="ECO:0000259" key="6">
    <source>
        <dbReference type="PROSITE" id="PS51123"/>
    </source>
</evidence>
<proteinExistence type="predicted"/>
<dbReference type="PANTHER" id="PTHR30329">
    <property type="entry name" value="STATOR ELEMENT OF FLAGELLAR MOTOR COMPLEX"/>
    <property type="match status" value="1"/>
</dbReference>
<dbReference type="Gene3D" id="3.30.1330.60">
    <property type="entry name" value="OmpA-like domain"/>
    <property type="match status" value="1"/>
</dbReference>
<dbReference type="AlphaFoldDB" id="A0A1H1UCH7"/>
<evidence type="ECO:0000313" key="8">
    <source>
        <dbReference type="Proteomes" id="UP000243413"/>
    </source>
</evidence>
<dbReference type="InterPro" id="IPR006665">
    <property type="entry name" value="OmpA-like"/>
</dbReference>
<dbReference type="InterPro" id="IPR006664">
    <property type="entry name" value="OMP_bac"/>
</dbReference>
<name>A0A1H1UCH7_9GAMM</name>
<evidence type="ECO:0000256" key="4">
    <source>
        <dbReference type="PROSITE-ProRule" id="PRU00473"/>
    </source>
</evidence>
<evidence type="ECO:0000256" key="2">
    <source>
        <dbReference type="ARBA" id="ARBA00023136"/>
    </source>
</evidence>
<evidence type="ECO:0000256" key="5">
    <source>
        <dbReference type="SAM" id="MobiDB-lite"/>
    </source>
</evidence>
<organism evidence="7 8">
    <name type="scientific">Halopseudomonas sabulinigri</name>
    <dbReference type="NCBI Taxonomy" id="472181"/>
    <lineage>
        <taxon>Bacteria</taxon>
        <taxon>Pseudomonadati</taxon>
        <taxon>Pseudomonadota</taxon>
        <taxon>Gammaproteobacteria</taxon>
        <taxon>Pseudomonadales</taxon>
        <taxon>Pseudomonadaceae</taxon>
        <taxon>Halopseudomonas</taxon>
    </lineage>
</organism>
<dbReference type="EMBL" id="LT629763">
    <property type="protein sequence ID" value="SDS70140.1"/>
    <property type="molecule type" value="Genomic_DNA"/>
</dbReference>
<dbReference type="PRINTS" id="PR01021">
    <property type="entry name" value="OMPADOMAIN"/>
</dbReference>
<dbReference type="PROSITE" id="PS51123">
    <property type="entry name" value="OMPA_2"/>
    <property type="match status" value="1"/>
</dbReference>
<dbReference type="GO" id="GO:0009279">
    <property type="term" value="C:cell outer membrane"/>
    <property type="evidence" value="ECO:0007669"/>
    <property type="project" value="UniProtKB-SubCell"/>
</dbReference>
<dbReference type="Proteomes" id="UP000243413">
    <property type="component" value="Chromosome I"/>
</dbReference>
<dbReference type="Pfam" id="PF00691">
    <property type="entry name" value="OmpA"/>
    <property type="match status" value="1"/>
</dbReference>
<dbReference type="RefSeq" id="WP_092287148.1">
    <property type="nucleotide sequence ID" value="NZ_LT629763.1"/>
</dbReference>
<protein>
    <submittedName>
        <fullName evidence="7">OmpA family protein</fullName>
    </submittedName>
</protein>
<reference evidence="8" key="1">
    <citation type="submission" date="2016-10" db="EMBL/GenBank/DDBJ databases">
        <authorList>
            <person name="Varghese N."/>
            <person name="Submissions S."/>
        </authorList>
    </citation>
    <scope>NUCLEOTIDE SEQUENCE [LARGE SCALE GENOMIC DNA]</scope>
    <source>
        <strain evidence="8">JCM 14963</strain>
    </source>
</reference>
<dbReference type="PANTHER" id="PTHR30329:SF21">
    <property type="entry name" value="LIPOPROTEIN YIAD-RELATED"/>
    <property type="match status" value="1"/>
</dbReference>
<dbReference type="InterPro" id="IPR036737">
    <property type="entry name" value="OmpA-like_sf"/>
</dbReference>
<keyword evidence="3" id="KW-0998">Cell outer membrane</keyword>
<dbReference type="InterPro" id="IPR050330">
    <property type="entry name" value="Bact_OuterMem_StrucFunc"/>
</dbReference>
<dbReference type="STRING" id="472181.SAMN05216271_2514"/>
<feature type="region of interest" description="Disordered" evidence="5">
    <location>
        <begin position="103"/>
        <end position="133"/>
    </location>
</feature>
<evidence type="ECO:0000256" key="3">
    <source>
        <dbReference type="ARBA" id="ARBA00023237"/>
    </source>
</evidence>
<evidence type="ECO:0000313" key="7">
    <source>
        <dbReference type="EMBL" id="SDS70140.1"/>
    </source>
</evidence>
<feature type="compositionally biased region" description="Low complexity" evidence="5">
    <location>
        <begin position="112"/>
        <end position="122"/>
    </location>
</feature>